<evidence type="ECO:0008006" key="3">
    <source>
        <dbReference type="Google" id="ProtNLM"/>
    </source>
</evidence>
<accession>A0AA39CC10</accession>
<proteinExistence type="predicted"/>
<name>A0AA39CC10_9EURO</name>
<organism evidence="1 2">
    <name type="scientific">Cladophialophora chaetospira</name>
    <dbReference type="NCBI Taxonomy" id="386627"/>
    <lineage>
        <taxon>Eukaryota</taxon>
        <taxon>Fungi</taxon>
        <taxon>Dikarya</taxon>
        <taxon>Ascomycota</taxon>
        <taxon>Pezizomycotina</taxon>
        <taxon>Eurotiomycetes</taxon>
        <taxon>Chaetothyriomycetidae</taxon>
        <taxon>Chaetothyriales</taxon>
        <taxon>Herpotrichiellaceae</taxon>
        <taxon>Cladophialophora</taxon>
    </lineage>
</organism>
<protein>
    <recommendedName>
        <fullName evidence="3">Aminoglycoside phosphotransferase domain-containing protein</fullName>
    </recommendedName>
</protein>
<dbReference type="Proteomes" id="UP001172673">
    <property type="component" value="Unassembled WGS sequence"/>
</dbReference>
<reference evidence="1" key="1">
    <citation type="submission" date="2022-10" db="EMBL/GenBank/DDBJ databases">
        <title>Culturing micro-colonial fungi from biological soil crusts in the Mojave desert and describing Neophaeococcomyces mojavensis, and introducing the new genera and species Taxawa tesnikishii.</title>
        <authorList>
            <person name="Kurbessoian T."/>
            <person name="Stajich J.E."/>
        </authorList>
    </citation>
    <scope>NUCLEOTIDE SEQUENCE</scope>
    <source>
        <strain evidence="1">TK_41</strain>
    </source>
</reference>
<gene>
    <name evidence="1" type="ORF">H2200_012528</name>
</gene>
<dbReference type="AlphaFoldDB" id="A0AA39CC10"/>
<keyword evidence="2" id="KW-1185">Reference proteome</keyword>
<dbReference type="EMBL" id="JAPDRK010000024">
    <property type="protein sequence ID" value="KAJ9602748.1"/>
    <property type="molecule type" value="Genomic_DNA"/>
</dbReference>
<evidence type="ECO:0000313" key="2">
    <source>
        <dbReference type="Proteomes" id="UP001172673"/>
    </source>
</evidence>
<sequence length="421" mass="47674">MPPAKSVWDGKPEPDIKLIEKIARRCLHIEGKDPCDVKFPPWVPTPGVAIKVYTIKANGREFTIDVWPGALPEAIQSRAATTHWLQDNTTVPVMPYFCSEDAEDIELGLGWELQPSMASSHMAGNETLRLLGPHVWVQMSWGSKKKFVETLATYHTQLLDPSNRFKTVGSIFFGVDPELETESSTADVASKKADKRFYVRDLDDDLSRPPTSKFTDLIYSELDGAIDGLSRCVSEGCDCECEDCQTVKSEIAVGKRLREKIAQILPPEIDSITETVIELPPLQEKMLVVDRKGEIGEIKQASHASTVPIWRAYQLPYVLLGSERLEVPAENAPNYRAKYIEWYKTKLRDVYLERMEMLHPGFQKKLKEYQPLNDISWLTLKCGFSPAMAGDVEDWLDGMEKGNHCSLRNKLFEHEDLSLWS</sequence>
<evidence type="ECO:0000313" key="1">
    <source>
        <dbReference type="EMBL" id="KAJ9602748.1"/>
    </source>
</evidence>
<comment type="caution">
    <text evidence="1">The sequence shown here is derived from an EMBL/GenBank/DDBJ whole genome shotgun (WGS) entry which is preliminary data.</text>
</comment>